<sequence>MGHKPRLVVGFRVLTRLDDIPAVAKGFDPHQKTPPNQAFM</sequence>
<comment type="caution">
    <text evidence="1">The sequence shown here is derived from an EMBL/GenBank/DDBJ whole genome shotgun (WGS) entry which is preliminary data.</text>
</comment>
<evidence type="ECO:0000313" key="1">
    <source>
        <dbReference type="EMBL" id="RAN32200.1"/>
    </source>
</evidence>
<proteinExistence type="predicted"/>
<gene>
    <name evidence="1" type="ORF">HY3_15495</name>
</gene>
<name>A0A062U0W1_9PROT</name>
<dbReference type="EMBL" id="AWFB01000036">
    <property type="protein sequence ID" value="RAN32200.1"/>
    <property type="molecule type" value="Genomic_DNA"/>
</dbReference>
<protein>
    <submittedName>
        <fullName evidence="1">Uncharacterized protein</fullName>
    </submittedName>
</protein>
<dbReference type="STRING" id="1280941.HY2_14910"/>
<accession>A0A062U0W1</accession>
<organism evidence="1 2">
    <name type="scientific">Hyphomonas pacifica</name>
    <dbReference type="NCBI Taxonomy" id="1280941"/>
    <lineage>
        <taxon>Bacteria</taxon>
        <taxon>Pseudomonadati</taxon>
        <taxon>Pseudomonadota</taxon>
        <taxon>Alphaproteobacteria</taxon>
        <taxon>Hyphomonadales</taxon>
        <taxon>Hyphomonadaceae</taxon>
        <taxon>Hyphomonas</taxon>
    </lineage>
</organism>
<evidence type="ECO:0000313" key="2">
    <source>
        <dbReference type="Proteomes" id="UP000249123"/>
    </source>
</evidence>
<reference evidence="1 2" key="1">
    <citation type="submission" date="2013-04" db="EMBL/GenBank/DDBJ databases">
        <title>Hyphomonas sp. T24B3 Genome Sequencing.</title>
        <authorList>
            <person name="Lai Q."/>
            <person name="Shao Z."/>
        </authorList>
    </citation>
    <scope>NUCLEOTIDE SEQUENCE [LARGE SCALE GENOMIC DNA]</scope>
    <source>
        <strain evidence="1 2">T24B3</strain>
    </source>
</reference>
<keyword evidence="2" id="KW-1185">Reference proteome</keyword>
<dbReference type="Proteomes" id="UP000249123">
    <property type="component" value="Unassembled WGS sequence"/>
</dbReference>
<dbReference type="AlphaFoldDB" id="A0A062U0W1"/>